<dbReference type="Pfam" id="PF02384">
    <property type="entry name" value="N6_Mtase"/>
    <property type="match status" value="1"/>
</dbReference>
<feature type="domain" description="DNA methylase adenine-specific" evidence="8">
    <location>
        <begin position="152"/>
        <end position="432"/>
    </location>
</feature>
<keyword evidence="4 10" id="KW-0808">Transferase</keyword>
<evidence type="ECO:0000313" key="11">
    <source>
        <dbReference type="Proteomes" id="UP000320523"/>
    </source>
</evidence>
<keyword evidence="5" id="KW-0949">S-adenosyl-L-methionine</keyword>
<dbReference type="GO" id="GO:0032259">
    <property type="term" value="P:methylation"/>
    <property type="evidence" value="ECO:0007669"/>
    <property type="project" value="UniProtKB-KW"/>
</dbReference>
<evidence type="ECO:0000259" key="9">
    <source>
        <dbReference type="Pfam" id="PF12161"/>
    </source>
</evidence>
<dbReference type="PRINTS" id="PR00507">
    <property type="entry name" value="N12N6MTFRASE"/>
</dbReference>
<evidence type="ECO:0000256" key="2">
    <source>
        <dbReference type="ARBA" id="ARBA00011900"/>
    </source>
</evidence>
<dbReference type="AlphaFoldDB" id="A0A552K0J2"/>
<dbReference type="InterPro" id="IPR022749">
    <property type="entry name" value="D12N6_MeTrfase_N"/>
</dbReference>
<accession>A0A552K0J2</accession>
<keyword evidence="3 10" id="KW-0489">Methyltransferase</keyword>
<dbReference type="PANTHER" id="PTHR42998:SF1">
    <property type="entry name" value="TYPE I RESTRICTION ENZYME HINDI METHYLASE SUBUNIT"/>
    <property type="match status" value="1"/>
</dbReference>
<evidence type="ECO:0000256" key="1">
    <source>
        <dbReference type="ARBA" id="ARBA00006594"/>
    </source>
</evidence>
<evidence type="ECO:0000256" key="3">
    <source>
        <dbReference type="ARBA" id="ARBA00022603"/>
    </source>
</evidence>
<dbReference type="InterPro" id="IPR052916">
    <property type="entry name" value="Type-I_RE_MTase_Subunit"/>
</dbReference>
<comment type="caution">
    <text evidence="10">The sequence shown here is derived from an EMBL/GenBank/DDBJ whole genome shotgun (WGS) entry which is preliminary data.</text>
</comment>
<dbReference type="SUPFAM" id="SSF53335">
    <property type="entry name" value="S-adenosyl-L-methionine-dependent methyltransferases"/>
    <property type="match status" value="2"/>
</dbReference>
<evidence type="ECO:0000256" key="6">
    <source>
        <dbReference type="ARBA" id="ARBA00022747"/>
    </source>
</evidence>
<feature type="domain" description="N6 adenine-specific DNA methyltransferase N-terminal" evidence="9">
    <location>
        <begin position="10"/>
        <end position="139"/>
    </location>
</feature>
<dbReference type="GO" id="GO:0009307">
    <property type="term" value="P:DNA restriction-modification system"/>
    <property type="evidence" value="ECO:0007669"/>
    <property type="project" value="UniProtKB-KW"/>
</dbReference>
<dbReference type="PANTHER" id="PTHR42998">
    <property type="entry name" value="TYPE I RESTRICTION ENZYME HINDVIIP M PROTEIN-RELATED"/>
    <property type="match status" value="1"/>
</dbReference>
<comment type="similarity">
    <text evidence="1">Belongs to the N(4)/N(6)-methyltransferase family.</text>
</comment>
<evidence type="ECO:0000256" key="5">
    <source>
        <dbReference type="ARBA" id="ARBA00022691"/>
    </source>
</evidence>
<comment type="catalytic activity">
    <reaction evidence="7">
        <text>a 2'-deoxyadenosine in DNA + S-adenosyl-L-methionine = an N(6)-methyl-2'-deoxyadenosine in DNA + S-adenosyl-L-homocysteine + H(+)</text>
        <dbReference type="Rhea" id="RHEA:15197"/>
        <dbReference type="Rhea" id="RHEA-COMP:12418"/>
        <dbReference type="Rhea" id="RHEA-COMP:12419"/>
        <dbReference type="ChEBI" id="CHEBI:15378"/>
        <dbReference type="ChEBI" id="CHEBI:57856"/>
        <dbReference type="ChEBI" id="CHEBI:59789"/>
        <dbReference type="ChEBI" id="CHEBI:90615"/>
        <dbReference type="ChEBI" id="CHEBI:90616"/>
        <dbReference type="EC" id="2.1.1.72"/>
    </reaction>
</comment>
<name>A0A552K0J2_9CHRO</name>
<keyword evidence="6" id="KW-0680">Restriction system</keyword>
<evidence type="ECO:0000256" key="7">
    <source>
        <dbReference type="ARBA" id="ARBA00047942"/>
    </source>
</evidence>
<dbReference type="GO" id="GO:0009007">
    <property type="term" value="F:site-specific DNA-methyltransferase (adenine-specific) activity"/>
    <property type="evidence" value="ECO:0007669"/>
    <property type="project" value="UniProtKB-EC"/>
</dbReference>
<dbReference type="InterPro" id="IPR029063">
    <property type="entry name" value="SAM-dependent_MTases_sf"/>
</dbReference>
<organism evidence="10 11">
    <name type="scientific">Microcystis wesenbergii Mw_QC_S_20081001_S30D</name>
    <dbReference type="NCBI Taxonomy" id="2486245"/>
    <lineage>
        <taxon>Bacteria</taxon>
        <taxon>Bacillati</taxon>
        <taxon>Cyanobacteriota</taxon>
        <taxon>Cyanophyceae</taxon>
        <taxon>Oscillatoriophycideae</taxon>
        <taxon>Chroococcales</taxon>
        <taxon>Microcystaceae</taxon>
        <taxon>Microcystis</taxon>
    </lineage>
</organism>
<dbReference type="GO" id="GO:0003677">
    <property type="term" value="F:DNA binding"/>
    <property type="evidence" value="ECO:0007669"/>
    <property type="project" value="InterPro"/>
</dbReference>
<dbReference type="Gene3D" id="3.40.50.150">
    <property type="entry name" value="Vaccinia Virus protein VP39"/>
    <property type="match status" value="1"/>
</dbReference>
<dbReference type="Proteomes" id="UP000320523">
    <property type="component" value="Unassembled WGS sequence"/>
</dbReference>
<evidence type="ECO:0000256" key="4">
    <source>
        <dbReference type="ARBA" id="ARBA00022679"/>
    </source>
</evidence>
<reference evidence="10 11" key="1">
    <citation type="submission" date="2019-01" db="EMBL/GenBank/DDBJ databases">
        <title>Coherence of Microcystis species and biogeography revealed through population genomics.</title>
        <authorList>
            <person name="Perez-Carrascal O.M."/>
            <person name="Terrat Y."/>
            <person name="Giani A."/>
            <person name="Fortin N."/>
            <person name="Tromas N."/>
            <person name="Shapiro B.J."/>
        </authorList>
    </citation>
    <scope>NUCLEOTIDE SEQUENCE [LARGE SCALE GENOMIC DNA]</scope>
    <source>
        <strain evidence="10">Mw_QC_S_20081001_S30D</strain>
    </source>
</reference>
<gene>
    <name evidence="10" type="ORF">EWV75_01085</name>
</gene>
<evidence type="ECO:0000313" key="10">
    <source>
        <dbReference type="EMBL" id="TRV01450.1"/>
    </source>
</evidence>
<dbReference type="GO" id="GO:0008170">
    <property type="term" value="F:N-methyltransferase activity"/>
    <property type="evidence" value="ECO:0007669"/>
    <property type="project" value="InterPro"/>
</dbReference>
<dbReference type="InterPro" id="IPR038333">
    <property type="entry name" value="T1MK-like_N_sf"/>
</dbReference>
<protein>
    <recommendedName>
        <fullName evidence="2">site-specific DNA-methyltransferase (adenine-specific)</fullName>
        <ecNumber evidence="2">2.1.1.72</ecNumber>
    </recommendedName>
</protein>
<dbReference type="EMBL" id="SFAT01000011">
    <property type="protein sequence ID" value="TRV01450.1"/>
    <property type="molecule type" value="Genomic_DNA"/>
</dbReference>
<sequence>MAQLDNIEAIEKKLWKAADTLRANSNYASNEYFLPVMGLIFLRHAYSRFLKVKREVEADLPKRQGKTRPLTKEDFLCKGAIYLQEKAQFDFLVALPDSVNRSTSLMEAMLSIEGDYPPLGGILPKTEYQELDNVVLGNLLRILNPEELKKADGDIFGRIYEYFLTQFANLKAHENGEFFTPVSLVSLIANVLEPDHGLVFDPACGSGGMFVQSAHFVERQRINPQMLTFKGLEKNPTTIRLAKMNLAVHGLEGDIQKAITYYEDPLALAGKVDYVMANPPFNVDEVDSKVDGDERLPFGLPGVNKNNKVSNGNYLWISYFYSYLNDRGKAGFVMSSQASSAGRDEGKVRQKLIETGTVDIMIAIRSNFFYTRSVPCELWFLNRGKPAELQDKILMIDARNIYRKVNRTINDFSPEQLQNILSIVWLYRSESKRFIDLVVGYCQSIDREYQGSIALLQNYREHLDRLTEALEKFYNLIDEKDGTWLELRTASELFKDDIDKYAGFAPISYNADDLETLHEAVRRYHEYCEFSRDLGKQADLVNKLLGRAIERAEKDLGARDSKLWWNSRELNILRKEADTNRQNAIEQLKSVRGFYRHAHWLLERFPDAKLRDVEGLVKVVDREELQANDWSLTPGRYVGVSPEEEDEGFDFEETLREIHLELNDLNSEAIRLADEIAKNFEGLGI</sequence>
<dbReference type="EC" id="2.1.1.72" evidence="2"/>
<dbReference type="InterPro" id="IPR003356">
    <property type="entry name" value="DNA_methylase_A-5"/>
</dbReference>
<dbReference type="Gene3D" id="1.20.1260.30">
    <property type="match status" value="1"/>
</dbReference>
<evidence type="ECO:0000259" key="8">
    <source>
        <dbReference type="Pfam" id="PF02384"/>
    </source>
</evidence>
<proteinExistence type="inferred from homology"/>
<dbReference type="Pfam" id="PF12161">
    <property type="entry name" value="HsdM_N"/>
    <property type="match status" value="1"/>
</dbReference>